<dbReference type="OrthoDB" id="8664388at2"/>
<protein>
    <recommendedName>
        <fullName evidence="2">Antitoxin VbhA domain-containing protein</fullName>
    </recommendedName>
</protein>
<evidence type="ECO:0000259" key="2">
    <source>
        <dbReference type="Pfam" id="PF18495"/>
    </source>
</evidence>
<dbReference type="RefSeq" id="WP_047963451.1">
    <property type="nucleotide sequence ID" value="NZ_CAWMBG010000067.1"/>
</dbReference>
<evidence type="ECO:0000313" key="4">
    <source>
        <dbReference type="Proteomes" id="UP000036277"/>
    </source>
</evidence>
<evidence type="ECO:0000313" key="3">
    <source>
        <dbReference type="EMBL" id="KMJ45026.1"/>
    </source>
</evidence>
<comment type="caution">
    <text evidence="3">The sequence shown here is derived from an EMBL/GenBank/DDBJ whole genome shotgun (WGS) entry which is preliminary data.</text>
</comment>
<sequence>MLTQSEIEERQHHVSNAIASQRLEGIEPDIQTLEDLNRFASGDLELSDVLFRLQERTRRVEIHN</sequence>
<accession>A0A0J5FRX3</accession>
<feature type="domain" description="Antitoxin VbhA" evidence="2">
    <location>
        <begin position="10"/>
        <end position="56"/>
    </location>
</feature>
<dbReference type="InterPro" id="IPR041535">
    <property type="entry name" value="VbhA"/>
</dbReference>
<gene>
    <name evidence="3" type="ORF">AB204_11185</name>
</gene>
<dbReference type="EMBL" id="LFCV01000067">
    <property type="protein sequence ID" value="KMJ45026.1"/>
    <property type="molecule type" value="Genomic_DNA"/>
</dbReference>
<reference evidence="3 4" key="1">
    <citation type="submission" date="2015-06" db="EMBL/GenBank/DDBJ databases">
        <title>Draft Whole-Genome Sequence of the Entomopathogenic Bacterium Xenorhabdus khoisanae.</title>
        <authorList>
            <person name="Naidoo S."/>
            <person name="Featherston J."/>
            <person name="Gray V.M."/>
        </authorList>
    </citation>
    <scope>NUCLEOTIDE SEQUENCE [LARGE SCALE GENOMIC DNA]</scope>
    <source>
        <strain evidence="3 4">MCB</strain>
    </source>
</reference>
<name>A0A0J5FRX3_9GAMM</name>
<dbReference type="Proteomes" id="UP000036277">
    <property type="component" value="Unassembled WGS sequence"/>
</dbReference>
<proteinExistence type="predicted"/>
<organism evidence="3 4">
    <name type="scientific">Xenorhabdus khoisanae</name>
    <dbReference type="NCBI Taxonomy" id="880157"/>
    <lineage>
        <taxon>Bacteria</taxon>
        <taxon>Pseudomonadati</taxon>
        <taxon>Pseudomonadota</taxon>
        <taxon>Gammaproteobacteria</taxon>
        <taxon>Enterobacterales</taxon>
        <taxon>Morganellaceae</taxon>
        <taxon>Xenorhabdus</taxon>
    </lineage>
</organism>
<dbReference type="Gene3D" id="1.10.8.1050">
    <property type="entry name" value="Antitoxin VbhA-like"/>
    <property type="match status" value="1"/>
</dbReference>
<dbReference type="InterPro" id="IPR043038">
    <property type="entry name" value="VbhA_sf"/>
</dbReference>
<feature type="region of interest" description="Disordered" evidence="1">
    <location>
        <begin position="1"/>
        <end position="21"/>
    </location>
</feature>
<dbReference type="PATRIC" id="fig|880157.4.peg.2368"/>
<dbReference type="Pfam" id="PF18495">
    <property type="entry name" value="VbhA"/>
    <property type="match status" value="1"/>
</dbReference>
<dbReference type="AlphaFoldDB" id="A0A0J5FRX3"/>
<keyword evidence="4" id="KW-1185">Reference proteome</keyword>
<dbReference type="CDD" id="cd11586">
    <property type="entry name" value="VbhA_like"/>
    <property type="match status" value="1"/>
</dbReference>
<dbReference type="InterPro" id="IPR033788">
    <property type="entry name" value="VbhA-like"/>
</dbReference>
<evidence type="ECO:0000256" key="1">
    <source>
        <dbReference type="SAM" id="MobiDB-lite"/>
    </source>
</evidence>